<dbReference type="SUPFAM" id="SSF110296">
    <property type="entry name" value="Oligoxyloglucan reducing end-specific cellobiohydrolase"/>
    <property type="match status" value="1"/>
</dbReference>
<evidence type="ECO:0000313" key="2">
    <source>
        <dbReference type="Proteomes" id="UP000478417"/>
    </source>
</evidence>
<reference evidence="1 2" key="1">
    <citation type="submission" date="2020-02" db="EMBL/GenBank/DDBJ databases">
        <title>Albibacoteraceae fam. nov., the first described family within the subdivision 4 Verrucomicrobia.</title>
        <authorList>
            <person name="Xi F."/>
        </authorList>
    </citation>
    <scope>NUCLEOTIDE SEQUENCE [LARGE SCALE GENOMIC DNA]</scope>
    <source>
        <strain evidence="1 2">CK1056</strain>
    </source>
</reference>
<dbReference type="InterPro" id="IPR036278">
    <property type="entry name" value="Sialidase_sf"/>
</dbReference>
<gene>
    <name evidence="1" type="ORF">G0Q06_10415</name>
</gene>
<evidence type="ECO:0008006" key="3">
    <source>
        <dbReference type="Google" id="ProtNLM"/>
    </source>
</evidence>
<proteinExistence type="predicted"/>
<evidence type="ECO:0000313" key="1">
    <source>
        <dbReference type="EMBL" id="NDV62864.1"/>
    </source>
</evidence>
<name>A0A6B2M434_9BACT</name>
<keyword evidence="2" id="KW-1185">Reference proteome</keyword>
<dbReference type="EMBL" id="JAAGNX010000002">
    <property type="protein sequence ID" value="NDV62864.1"/>
    <property type="molecule type" value="Genomic_DNA"/>
</dbReference>
<organism evidence="1 2">
    <name type="scientific">Oceanipulchritudo coccoides</name>
    <dbReference type="NCBI Taxonomy" id="2706888"/>
    <lineage>
        <taxon>Bacteria</taxon>
        <taxon>Pseudomonadati</taxon>
        <taxon>Verrucomicrobiota</taxon>
        <taxon>Opitutia</taxon>
        <taxon>Puniceicoccales</taxon>
        <taxon>Oceanipulchritudinaceae</taxon>
        <taxon>Oceanipulchritudo</taxon>
    </lineage>
</organism>
<accession>A0A6B2M434</accession>
<comment type="caution">
    <text evidence="1">The sequence shown here is derived from an EMBL/GenBank/DDBJ whole genome shotgun (WGS) entry which is preliminary data.</text>
</comment>
<dbReference type="SUPFAM" id="SSF50939">
    <property type="entry name" value="Sialidases"/>
    <property type="match status" value="1"/>
</dbReference>
<dbReference type="RefSeq" id="WP_163965477.1">
    <property type="nucleotide sequence ID" value="NZ_JAAGNX010000002.1"/>
</dbReference>
<protein>
    <recommendedName>
        <fullName evidence="3">Photosynthesis system II assembly factor Ycf48/Hcf136-like domain-containing protein</fullName>
    </recommendedName>
</protein>
<dbReference type="AlphaFoldDB" id="A0A6B2M434"/>
<dbReference type="Proteomes" id="UP000478417">
    <property type="component" value="Unassembled WGS sequence"/>
</dbReference>
<sequence>MNPSTTILCLISLTLLSALHLSGRIIDDWQYQHPLPHNQTLWKVDYGEGVYVMVGVGGVLTTSTNLSDWDSEFYPELVGLDGLLYANGEFLVTSRSGKILTSPDGVIWTKRDTGTGKGLLSASFGNGRTVLVGEDGTTATSLDGQNWTISDTGDDNWYFGVAYGNGVFVAASYDIDLVDNGSIATSSDGESWNLVTLPSAFPTYTDFYDVTFAEGKFVATGYFYDETTEFWGVFIATSPDGVNWTRSTNGVPQTNVSDSTPVYLNMVRYDQDNAVWLGVGDRSVLMTSTDAVNWTPTFPLGNSTTDFYGIGFSPEGRVMVGSRANVYFSEAGTTIWEQKFTGNYVTISDIEFNGDLYVATGSTIMTSTDGLQWQTQLGGQPGGTLANVVFGQGRWVAASRNNTSQIPLTTSIDGANWAFTPTLPEGFTDCQDIAFGNGIFVALPQSGTSSVITSTDGLTWTGRNHPWFDGKMSRVYITYDNGIFIAHNVPVSTLQIATSTNGIDWTITDTGLTGSYFDAAYGDGRWVMVGEDGMVATSTNMADWSEQVIRFGIDDPVRLESVAFGKGHWVICGGSKSIWSSEDGLNWDPAFKTGQDGSTNVFNSVIFDGLSFWTVGNFGDILKTGPVFYPVTLSIYPSLIAGNVLLQIEGTPGDNWDILTTPDLSGNSWSIMTTIRLDAETSSLEVPVTGNGFYILAPAR</sequence>